<dbReference type="PANTHER" id="PTHR33166">
    <property type="entry name" value="GAG_P30 DOMAIN-CONTAINING PROTEIN"/>
    <property type="match status" value="1"/>
</dbReference>
<dbReference type="SUPFAM" id="SSF47836">
    <property type="entry name" value="Retroviral matrix proteins"/>
    <property type="match status" value="1"/>
</dbReference>
<evidence type="ECO:0000313" key="3">
    <source>
        <dbReference type="Ensembl" id="ENSCUSP00005010567.1"/>
    </source>
</evidence>
<reference evidence="3" key="3">
    <citation type="submission" date="2025-09" db="UniProtKB">
        <authorList>
            <consortium name="Ensembl"/>
        </authorList>
    </citation>
    <scope>IDENTIFICATION</scope>
</reference>
<feature type="region of interest" description="Disordered" evidence="1">
    <location>
        <begin position="156"/>
        <end position="196"/>
    </location>
</feature>
<dbReference type="Pfam" id="PF02093">
    <property type="entry name" value="Gag_p30"/>
    <property type="match status" value="1"/>
</dbReference>
<sequence>MATGQSKEIPKASPLGCIIAHWKDLSGQGGTESKRDLIKFCKNWWPLYKLDEGAKWPPSGTLDYDTLLQLMLFLRREGKWTEVAYADMFFSLRNHPEWQRDCRLRVPSDPLVLALEKKETKRGKLKRCCSACSIGQRCTKSDKVYQTVAQEQDLADDLLRSPHIRQGGDEDEDADSEAPSAPVHSSPPIAHRTRQQKPIIQAPLREAVGPEGERILVKSPFSSIDLEAWEKVAKNYRSDPVNTANHLRCIIKQHNPDWNDMQLLLDALTETERQLIIKTAGDLAEDFYRIQQLDAKEYFPLQNPQWDPNRSAELKKLESYREWIAKGKGHSQNYKLVSIV</sequence>
<evidence type="ECO:0000256" key="1">
    <source>
        <dbReference type="SAM" id="MobiDB-lite"/>
    </source>
</evidence>
<dbReference type="GO" id="GO:0019068">
    <property type="term" value="P:virion assembly"/>
    <property type="evidence" value="ECO:0007669"/>
    <property type="project" value="InterPro"/>
</dbReference>
<dbReference type="Proteomes" id="UP000694563">
    <property type="component" value="Chromosome 4"/>
</dbReference>
<accession>A0A8C3UCP0</accession>
<dbReference type="Ensembl" id="ENSCUST00005011014.1">
    <property type="protein sequence ID" value="ENSCUSP00005010567.1"/>
    <property type="gene ID" value="ENSCUSG00005006788.1"/>
</dbReference>
<dbReference type="InterPro" id="IPR003036">
    <property type="entry name" value="Gag_P30"/>
</dbReference>
<dbReference type="InterPro" id="IPR050462">
    <property type="entry name" value="Retroviral_Gag-Pol_poly"/>
</dbReference>
<dbReference type="SUPFAM" id="SSF47943">
    <property type="entry name" value="Retrovirus capsid protein, N-terminal core domain"/>
    <property type="match status" value="1"/>
</dbReference>
<dbReference type="InterPro" id="IPR010999">
    <property type="entry name" value="Retrovr_matrix"/>
</dbReference>
<dbReference type="InterPro" id="IPR008919">
    <property type="entry name" value="Retrov_capsid_N"/>
</dbReference>
<dbReference type="InterPro" id="IPR036946">
    <property type="entry name" value="G_retro_matrix_sf"/>
</dbReference>
<keyword evidence="4" id="KW-1185">Reference proteome</keyword>
<evidence type="ECO:0000313" key="4">
    <source>
        <dbReference type="Proteomes" id="UP000694563"/>
    </source>
</evidence>
<dbReference type="Gene3D" id="1.10.375.10">
    <property type="entry name" value="Human Immunodeficiency Virus Type 1 Capsid Protein"/>
    <property type="match status" value="1"/>
</dbReference>
<reference evidence="3" key="2">
    <citation type="submission" date="2025-08" db="UniProtKB">
        <authorList>
            <consortium name="Ensembl"/>
        </authorList>
    </citation>
    <scope>IDENTIFICATION</scope>
</reference>
<name>A0A8C3UCP0_CATUS</name>
<dbReference type="AlphaFoldDB" id="A0A8C3UCP0"/>
<proteinExistence type="predicted"/>
<dbReference type="Gene3D" id="1.10.150.180">
    <property type="entry name" value="Gamma-retroviral matrix domain"/>
    <property type="match status" value="1"/>
</dbReference>
<organism evidence="3 4">
    <name type="scientific">Catharus ustulatus</name>
    <name type="common">Russet-backed thrush</name>
    <name type="synonym">Hylocichla ustulatus</name>
    <dbReference type="NCBI Taxonomy" id="91951"/>
    <lineage>
        <taxon>Eukaryota</taxon>
        <taxon>Metazoa</taxon>
        <taxon>Chordata</taxon>
        <taxon>Craniata</taxon>
        <taxon>Vertebrata</taxon>
        <taxon>Euteleostomi</taxon>
        <taxon>Archelosauria</taxon>
        <taxon>Archosauria</taxon>
        <taxon>Dinosauria</taxon>
        <taxon>Saurischia</taxon>
        <taxon>Theropoda</taxon>
        <taxon>Coelurosauria</taxon>
        <taxon>Aves</taxon>
        <taxon>Neognathae</taxon>
        <taxon>Neoaves</taxon>
        <taxon>Telluraves</taxon>
        <taxon>Australaves</taxon>
        <taxon>Passeriformes</taxon>
        <taxon>Turdidae</taxon>
        <taxon>Catharus</taxon>
    </lineage>
</organism>
<evidence type="ECO:0000259" key="2">
    <source>
        <dbReference type="Pfam" id="PF02093"/>
    </source>
</evidence>
<feature type="domain" description="Core shell protein Gag P30" evidence="2">
    <location>
        <begin position="225"/>
        <end position="327"/>
    </location>
</feature>
<reference evidence="3" key="1">
    <citation type="submission" date="2020-10" db="EMBL/GenBank/DDBJ databases">
        <title>Catharus ustulatus (Swainson's thrush) genome, bCatUst1, primary haplotype v2.</title>
        <authorList>
            <person name="Delmore K."/>
            <person name="Vafadar M."/>
            <person name="Formenti G."/>
            <person name="Chow W."/>
            <person name="Pelan S."/>
            <person name="Howe K."/>
            <person name="Rhie A."/>
            <person name="Mountcastle J."/>
            <person name="Haase B."/>
            <person name="Fedrigo O."/>
            <person name="Jarvis E.D."/>
        </authorList>
    </citation>
    <scope>NUCLEOTIDE SEQUENCE [LARGE SCALE GENOMIC DNA]</scope>
</reference>
<protein>
    <recommendedName>
        <fullName evidence="2">Core shell protein Gag P30 domain-containing protein</fullName>
    </recommendedName>
</protein>